<sequence>MGGNYWEFSVFRIYESAFAAFLNTEYMYYKGFCAMIQRTERSLIGNAQSPLGLTLYISPFVKTIAAADRE</sequence>
<evidence type="ECO:0000313" key="2">
    <source>
        <dbReference type="Proteomes" id="UP000694892"/>
    </source>
</evidence>
<name>A0A974HD13_XENLA</name>
<organism evidence="1 2">
    <name type="scientific">Xenopus laevis</name>
    <name type="common">African clawed frog</name>
    <dbReference type="NCBI Taxonomy" id="8355"/>
    <lineage>
        <taxon>Eukaryota</taxon>
        <taxon>Metazoa</taxon>
        <taxon>Chordata</taxon>
        <taxon>Craniata</taxon>
        <taxon>Vertebrata</taxon>
        <taxon>Euteleostomi</taxon>
        <taxon>Amphibia</taxon>
        <taxon>Batrachia</taxon>
        <taxon>Anura</taxon>
        <taxon>Pipoidea</taxon>
        <taxon>Pipidae</taxon>
        <taxon>Xenopodinae</taxon>
        <taxon>Xenopus</taxon>
        <taxon>Xenopus</taxon>
    </lineage>
</organism>
<reference evidence="2" key="1">
    <citation type="journal article" date="2016" name="Nature">
        <title>Genome evolution in the allotetraploid frog Xenopus laevis.</title>
        <authorList>
            <person name="Session A.M."/>
            <person name="Uno Y."/>
            <person name="Kwon T."/>
            <person name="Chapman J.A."/>
            <person name="Toyoda A."/>
            <person name="Takahashi S."/>
            <person name="Fukui A."/>
            <person name="Hikosaka A."/>
            <person name="Suzuki A."/>
            <person name="Kondo M."/>
            <person name="van Heeringen S.J."/>
            <person name="Quigley I."/>
            <person name="Heinz S."/>
            <person name="Ogino H."/>
            <person name="Ochi H."/>
            <person name="Hellsten U."/>
            <person name="Lyons J.B."/>
            <person name="Simakov O."/>
            <person name="Putnam N."/>
            <person name="Stites J."/>
            <person name="Kuroki Y."/>
            <person name="Tanaka T."/>
            <person name="Michiue T."/>
            <person name="Watanabe M."/>
            <person name="Bogdanovic O."/>
            <person name="Lister R."/>
            <person name="Georgiou G."/>
            <person name="Paranjpe S.S."/>
            <person name="van Kruijsbergen I."/>
            <person name="Shu S."/>
            <person name="Carlson J."/>
            <person name="Kinoshita T."/>
            <person name="Ohta Y."/>
            <person name="Mawaribuchi S."/>
            <person name="Jenkins J."/>
            <person name="Grimwood J."/>
            <person name="Schmutz J."/>
            <person name="Mitros T."/>
            <person name="Mozaffari S.V."/>
            <person name="Suzuki Y."/>
            <person name="Haramoto Y."/>
            <person name="Yamamoto T.S."/>
            <person name="Takagi C."/>
            <person name="Heald R."/>
            <person name="Miller K."/>
            <person name="Haudenschild C."/>
            <person name="Kitzman J."/>
            <person name="Nakayama T."/>
            <person name="Izutsu Y."/>
            <person name="Robert J."/>
            <person name="Fortriede J."/>
            <person name="Burns K."/>
            <person name="Lotay V."/>
            <person name="Karimi K."/>
            <person name="Yasuoka Y."/>
            <person name="Dichmann D.S."/>
            <person name="Flajnik M.F."/>
            <person name="Houston D.W."/>
            <person name="Shendure J."/>
            <person name="DuPasquier L."/>
            <person name="Vize P.D."/>
            <person name="Zorn A.M."/>
            <person name="Ito M."/>
            <person name="Marcotte E.M."/>
            <person name="Wallingford J.B."/>
            <person name="Ito Y."/>
            <person name="Asashima M."/>
            <person name="Ueno N."/>
            <person name="Matsuda Y."/>
            <person name="Veenstra G.J."/>
            <person name="Fujiyama A."/>
            <person name="Harland R.M."/>
            <person name="Taira M."/>
            <person name="Rokhsar D.S."/>
        </authorList>
    </citation>
    <scope>NUCLEOTIDE SEQUENCE [LARGE SCALE GENOMIC DNA]</scope>
    <source>
        <strain evidence="2">J</strain>
    </source>
</reference>
<evidence type="ECO:0000313" key="1">
    <source>
        <dbReference type="EMBL" id="OCT73428.1"/>
    </source>
</evidence>
<gene>
    <name evidence="1" type="ORF">XELAEV_18036405mg</name>
</gene>
<protein>
    <submittedName>
        <fullName evidence="1">Uncharacterized protein</fullName>
    </submittedName>
</protein>
<dbReference type="EMBL" id="CM004478">
    <property type="protein sequence ID" value="OCT73428.1"/>
    <property type="molecule type" value="Genomic_DNA"/>
</dbReference>
<dbReference type="AlphaFoldDB" id="A0A974HD13"/>
<proteinExistence type="predicted"/>
<dbReference type="Proteomes" id="UP000694892">
    <property type="component" value="Chromosome 7L"/>
</dbReference>
<accession>A0A974HD13</accession>